<dbReference type="HOGENOM" id="CLU_2855958_0_0_1"/>
<feature type="non-terminal residue" evidence="1">
    <location>
        <position position="65"/>
    </location>
</feature>
<reference evidence="1 2" key="1">
    <citation type="submission" date="2014-06" db="EMBL/GenBank/DDBJ databases">
        <authorList>
            <consortium name="DOE Joint Genome Institute"/>
            <person name="Kuo A."/>
            <person name="Kohler A."/>
            <person name="Nagy L.G."/>
            <person name="Floudas D."/>
            <person name="Copeland A."/>
            <person name="Barry K.W."/>
            <person name="Cichocki N."/>
            <person name="Veneault-Fourrey C."/>
            <person name="LaButti K."/>
            <person name="Lindquist E.A."/>
            <person name="Lipzen A."/>
            <person name="Lundell T."/>
            <person name="Morin E."/>
            <person name="Murat C."/>
            <person name="Sun H."/>
            <person name="Tunlid A."/>
            <person name="Henrissat B."/>
            <person name="Grigoriev I.V."/>
            <person name="Hibbett D.S."/>
            <person name="Martin F."/>
            <person name="Nordberg H.P."/>
            <person name="Cantor M.N."/>
            <person name="Hua S.X."/>
        </authorList>
    </citation>
    <scope>NUCLEOTIDE SEQUENCE [LARGE SCALE GENOMIC DNA]</scope>
    <source>
        <strain evidence="1 2">ATCC 200175</strain>
    </source>
</reference>
<accession>A0A0C9THT0</accession>
<evidence type="ECO:0000313" key="1">
    <source>
        <dbReference type="EMBL" id="KIJ15210.1"/>
    </source>
</evidence>
<gene>
    <name evidence="1" type="ORF">PAXINDRAFT_24666</name>
</gene>
<dbReference type="Proteomes" id="UP000053647">
    <property type="component" value="Unassembled WGS sequence"/>
</dbReference>
<protein>
    <submittedName>
        <fullName evidence="1">Uncharacterized protein</fullName>
    </submittedName>
</protein>
<sequence length="65" mass="7435">YAPKLYRHMADTLEPLHDRYPHLRRNFSNSVYPTATFNLGPQVVTLEHVDCANLPHGWCSIWAGG</sequence>
<dbReference type="AlphaFoldDB" id="A0A0C9THT0"/>
<proteinExistence type="predicted"/>
<feature type="non-terminal residue" evidence="1">
    <location>
        <position position="1"/>
    </location>
</feature>
<organism evidence="1 2">
    <name type="scientific">Paxillus involutus ATCC 200175</name>
    <dbReference type="NCBI Taxonomy" id="664439"/>
    <lineage>
        <taxon>Eukaryota</taxon>
        <taxon>Fungi</taxon>
        <taxon>Dikarya</taxon>
        <taxon>Basidiomycota</taxon>
        <taxon>Agaricomycotina</taxon>
        <taxon>Agaricomycetes</taxon>
        <taxon>Agaricomycetidae</taxon>
        <taxon>Boletales</taxon>
        <taxon>Paxilineae</taxon>
        <taxon>Paxillaceae</taxon>
        <taxon>Paxillus</taxon>
    </lineage>
</organism>
<dbReference type="OrthoDB" id="2646753at2759"/>
<dbReference type="EMBL" id="KN819338">
    <property type="protein sequence ID" value="KIJ15210.1"/>
    <property type="molecule type" value="Genomic_DNA"/>
</dbReference>
<evidence type="ECO:0000313" key="2">
    <source>
        <dbReference type="Proteomes" id="UP000053647"/>
    </source>
</evidence>
<name>A0A0C9THT0_PAXIN</name>
<keyword evidence="2" id="KW-1185">Reference proteome</keyword>
<reference evidence="2" key="2">
    <citation type="submission" date="2015-01" db="EMBL/GenBank/DDBJ databases">
        <title>Evolutionary Origins and Diversification of the Mycorrhizal Mutualists.</title>
        <authorList>
            <consortium name="DOE Joint Genome Institute"/>
            <consortium name="Mycorrhizal Genomics Consortium"/>
            <person name="Kohler A."/>
            <person name="Kuo A."/>
            <person name="Nagy L.G."/>
            <person name="Floudas D."/>
            <person name="Copeland A."/>
            <person name="Barry K.W."/>
            <person name="Cichocki N."/>
            <person name="Veneault-Fourrey C."/>
            <person name="LaButti K."/>
            <person name="Lindquist E.A."/>
            <person name="Lipzen A."/>
            <person name="Lundell T."/>
            <person name="Morin E."/>
            <person name="Murat C."/>
            <person name="Riley R."/>
            <person name="Ohm R."/>
            <person name="Sun H."/>
            <person name="Tunlid A."/>
            <person name="Henrissat B."/>
            <person name="Grigoriev I.V."/>
            <person name="Hibbett D.S."/>
            <person name="Martin F."/>
        </authorList>
    </citation>
    <scope>NUCLEOTIDE SEQUENCE [LARGE SCALE GENOMIC DNA]</scope>
    <source>
        <strain evidence="2">ATCC 200175</strain>
    </source>
</reference>